<dbReference type="AlphaFoldDB" id="A7F739"/>
<evidence type="ECO:0000313" key="2">
    <source>
        <dbReference type="Proteomes" id="UP000001312"/>
    </source>
</evidence>
<dbReference type="EMBL" id="CH476645">
    <property type="protein sequence ID" value="EDN98560.1"/>
    <property type="molecule type" value="Genomic_DNA"/>
</dbReference>
<evidence type="ECO:0000313" key="1">
    <source>
        <dbReference type="EMBL" id="EDN98560.1"/>
    </source>
</evidence>
<name>A7F739_SCLS1</name>
<dbReference type="KEGG" id="ssl:SS1G_13419"/>
<proteinExistence type="predicted"/>
<accession>A7F739</accession>
<dbReference type="InParanoid" id="A7F739"/>
<protein>
    <submittedName>
        <fullName evidence="1">Uncharacterized protein</fullName>
    </submittedName>
</protein>
<sequence>MAMSVSNSARLARHLLNYRVVEMIWMAGFVGDGDGDG</sequence>
<gene>
    <name evidence="1" type="ORF">SS1G_13419</name>
</gene>
<reference evidence="2" key="1">
    <citation type="journal article" date="2011" name="PLoS Genet.">
        <title>Genomic analysis of the necrotrophic fungal pathogens Sclerotinia sclerotiorum and Botrytis cinerea.</title>
        <authorList>
            <person name="Amselem J."/>
            <person name="Cuomo C.A."/>
            <person name="van Kan J.A."/>
            <person name="Viaud M."/>
            <person name="Benito E.P."/>
            <person name="Couloux A."/>
            <person name="Coutinho P.M."/>
            <person name="de Vries R.P."/>
            <person name="Dyer P.S."/>
            <person name="Fillinger S."/>
            <person name="Fournier E."/>
            <person name="Gout L."/>
            <person name="Hahn M."/>
            <person name="Kohn L."/>
            <person name="Lapalu N."/>
            <person name="Plummer K.M."/>
            <person name="Pradier J.M."/>
            <person name="Quevillon E."/>
            <person name="Sharon A."/>
            <person name="Simon A."/>
            <person name="ten Have A."/>
            <person name="Tudzynski B."/>
            <person name="Tudzynski P."/>
            <person name="Wincker P."/>
            <person name="Andrew M."/>
            <person name="Anthouard V."/>
            <person name="Beever R.E."/>
            <person name="Beffa R."/>
            <person name="Benoit I."/>
            <person name="Bouzid O."/>
            <person name="Brault B."/>
            <person name="Chen Z."/>
            <person name="Choquer M."/>
            <person name="Collemare J."/>
            <person name="Cotton P."/>
            <person name="Danchin E.G."/>
            <person name="Da Silva C."/>
            <person name="Gautier A."/>
            <person name="Giraud C."/>
            <person name="Giraud T."/>
            <person name="Gonzalez C."/>
            <person name="Grossetete S."/>
            <person name="Guldener U."/>
            <person name="Henrissat B."/>
            <person name="Howlett B.J."/>
            <person name="Kodira C."/>
            <person name="Kretschmer M."/>
            <person name="Lappartient A."/>
            <person name="Leroch M."/>
            <person name="Levis C."/>
            <person name="Mauceli E."/>
            <person name="Neuveglise C."/>
            <person name="Oeser B."/>
            <person name="Pearson M."/>
            <person name="Poulain J."/>
            <person name="Poussereau N."/>
            <person name="Quesneville H."/>
            <person name="Rascle C."/>
            <person name="Schumacher J."/>
            <person name="Segurens B."/>
            <person name="Sexton A."/>
            <person name="Silva E."/>
            <person name="Sirven C."/>
            <person name="Soanes D.M."/>
            <person name="Talbot N.J."/>
            <person name="Templeton M."/>
            <person name="Yandava C."/>
            <person name="Yarden O."/>
            <person name="Zeng Q."/>
            <person name="Rollins J.A."/>
            <person name="Lebrun M.H."/>
            <person name="Dickman M."/>
        </authorList>
    </citation>
    <scope>NUCLEOTIDE SEQUENCE [LARGE SCALE GENOMIC DNA]</scope>
    <source>
        <strain evidence="2">ATCC 18683 / 1980 / Ss-1</strain>
    </source>
</reference>
<dbReference type="RefSeq" id="XP_001585535.1">
    <property type="nucleotide sequence ID" value="XM_001585485.1"/>
</dbReference>
<dbReference type="HOGENOM" id="CLU_3351374_0_0_1"/>
<dbReference type="Proteomes" id="UP000001312">
    <property type="component" value="Unassembled WGS sequence"/>
</dbReference>
<keyword evidence="2" id="KW-1185">Reference proteome</keyword>
<dbReference type="GeneID" id="5481727"/>
<organism evidence="1 2">
    <name type="scientific">Sclerotinia sclerotiorum (strain ATCC 18683 / 1980 / Ss-1)</name>
    <name type="common">White mold</name>
    <name type="synonym">Whetzelinia sclerotiorum</name>
    <dbReference type="NCBI Taxonomy" id="665079"/>
    <lineage>
        <taxon>Eukaryota</taxon>
        <taxon>Fungi</taxon>
        <taxon>Dikarya</taxon>
        <taxon>Ascomycota</taxon>
        <taxon>Pezizomycotina</taxon>
        <taxon>Leotiomycetes</taxon>
        <taxon>Helotiales</taxon>
        <taxon>Sclerotiniaceae</taxon>
        <taxon>Sclerotinia</taxon>
    </lineage>
</organism>